<dbReference type="OrthoDB" id="1491488at2"/>
<evidence type="ECO:0000256" key="1">
    <source>
        <dbReference type="SAM" id="Phobius"/>
    </source>
</evidence>
<dbReference type="GO" id="GO:0005737">
    <property type="term" value="C:cytoplasm"/>
    <property type="evidence" value="ECO:0007669"/>
    <property type="project" value="TreeGrafter"/>
</dbReference>
<dbReference type="InterPro" id="IPR036188">
    <property type="entry name" value="FAD/NAD-bd_sf"/>
</dbReference>
<keyword evidence="4" id="KW-1185">Reference proteome</keyword>
<dbReference type="InterPro" id="IPR006076">
    <property type="entry name" value="FAD-dep_OxRdtase"/>
</dbReference>
<dbReference type="SUPFAM" id="SSF51905">
    <property type="entry name" value="FAD/NAD(P)-binding domain"/>
    <property type="match status" value="1"/>
</dbReference>
<name>A0A2A8CZF3_9BACT</name>
<sequence>MTVSIWQQAQRRRAVAYDVAVVGGGIVGCSTAYWLRQRDPSLRVAIVDANSLGAGASGRNAGFVLLGTHEDYLSAIREYGERTAHRLWQFTRENRRLISELDGSTFGWREKGSLTVAGDEEEDDRLRRALPYMRAAGIPVVYLGPSETMERLHAQGFHGSLYCTTGAAVDPLRLVRYLAAESGADALTHHRVTKLHSEGGGVVLDTPRLQVKAERAVLAAGAYVPQIVPSLQQYVRPVRAQMLATHPAPDQLLSSPVYSHDGYFYARQLDGGTILAGGGRYQHRETEVGYEDATTPAVQADIERYLHTHFPWTTNLRIESRWSGTMGFSPDNRPVVGRVPNCPSCLYATGFTGHGMGYGVRMGQMLADTLVQDEPPKSYKLFTAERFQSKPSVPE</sequence>
<dbReference type="RefSeq" id="WP_098075255.1">
    <property type="nucleotide sequence ID" value="NZ_PDEQ01000003.1"/>
</dbReference>
<proteinExistence type="predicted"/>
<keyword evidence="1" id="KW-0812">Transmembrane</keyword>
<keyword evidence="1" id="KW-0472">Membrane</keyword>
<dbReference type="Gene3D" id="3.50.50.60">
    <property type="entry name" value="FAD/NAD(P)-binding domain"/>
    <property type="match status" value="1"/>
</dbReference>
<dbReference type="SUPFAM" id="SSF54373">
    <property type="entry name" value="FAD-linked reductases, C-terminal domain"/>
    <property type="match status" value="1"/>
</dbReference>
<accession>A0A2A8CZF3</accession>
<dbReference type="PANTHER" id="PTHR13847">
    <property type="entry name" value="SARCOSINE DEHYDROGENASE-RELATED"/>
    <property type="match status" value="1"/>
</dbReference>
<dbReference type="EMBL" id="PDEQ01000003">
    <property type="protein sequence ID" value="PEN14092.1"/>
    <property type="molecule type" value="Genomic_DNA"/>
</dbReference>
<dbReference type="Proteomes" id="UP000220102">
    <property type="component" value="Unassembled WGS sequence"/>
</dbReference>
<comment type="caution">
    <text evidence="3">The sequence shown here is derived from an EMBL/GenBank/DDBJ whole genome shotgun (WGS) entry which is preliminary data.</text>
</comment>
<dbReference type="Gene3D" id="3.30.9.10">
    <property type="entry name" value="D-Amino Acid Oxidase, subunit A, domain 2"/>
    <property type="match status" value="1"/>
</dbReference>
<feature type="transmembrane region" description="Helical" evidence="1">
    <location>
        <begin position="15"/>
        <end position="35"/>
    </location>
</feature>
<reference evidence="3 4" key="1">
    <citation type="submission" date="2017-10" db="EMBL/GenBank/DDBJ databases">
        <title>Draft genome of Longibacter Salinarum.</title>
        <authorList>
            <person name="Goh K.M."/>
            <person name="Shamsir M.S."/>
            <person name="Lim S.W."/>
        </authorList>
    </citation>
    <scope>NUCLEOTIDE SEQUENCE [LARGE SCALE GENOMIC DNA]</scope>
    <source>
        <strain evidence="3 4">KCTC 52045</strain>
    </source>
</reference>
<keyword evidence="1" id="KW-1133">Transmembrane helix</keyword>
<dbReference type="Pfam" id="PF01266">
    <property type="entry name" value="DAO"/>
    <property type="match status" value="1"/>
</dbReference>
<protein>
    <submittedName>
        <fullName evidence="3">FAD-dependent oxidoreductase</fullName>
    </submittedName>
</protein>
<evidence type="ECO:0000313" key="3">
    <source>
        <dbReference type="EMBL" id="PEN14092.1"/>
    </source>
</evidence>
<gene>
    <name evidence="3" type="ORF">CRI94_07785</name>
</gene>
<organism evidence="3 4">
    <name type="scientific">Longibacter salinarum</name>
    <dbReference type="NCBI Taxonomy" id="1850348"/>
    <lineage>
        <taxon>Bacteria</taxon>
        <taxon>Pseudomonadati</taxon>
        <taxon>Rhodothermota</taxon>
        <taxon>Rhodothermia</taxon>
        <taxon>Rhodothermales</taxon>
        <taxon>Salisaetaceae</taxon>
        <taxon>Longibacter</taxon>
    </lineage>
</organism>
<evidence type="ECO:0000259" key="2">
    <source>
        <dbReference type="Pfam" id="PF01266"/>
    </source>
</evidence>
<dbReference type="AlphaFoldDB" id="A0A2A8CZF3"/>
<feature type="domain" description="FAD dependent oxidoreductase" evidence="2">
    <location>
        <begin position="18"/>
        <end position="368"/>
    </location>
</feature>
<evidence type="ECO:0000313" key="4">
    <source>
        <dbReference type="Proteomes" id="UP000220102"/>
    </source>
</evidence>